<dbReference type="RefSeq" id="WP_123896754.1">
    <property type="nucleotide sequence ID" value="NZ_RPFJ01000005.1"/>
</dbReference>
<dbReference type="InterPro" id="IPR001920">
    <property type="entry name" value="Asp/Glu_race"/>
</dbReference>
<proteinExistence type="predicted"/>
<dbReference type="SUPFAM" id="SSF53681">
    <property type="entry name" value="Aspartate/glutamate racemase"/>
    <property type="match status" value="2"/>
</dbReference>
<evidence type="ECO:0000313" key="1">
    <source>
        <dbReference type="EMBL" id="RPD99088.1"/>
    </source>
</evidence>
<dbReference type="EMBL" id="RPFJ01000005">
    <property type="protein sequence ID" value="RPD99088.1"/>
    <property type="molecule type" value="Genomic_DNA"/>
</dbReference>
<accession>A0A3N4NXY1</accession>
<keyword evidence="2" id="KW-1185">Reference proteome</keyword>
<dbReference type="GO" id="GO:0016855">
    <property type="term" value="F:racemase and epimerase activity, acting on amino acids and derivatives"/>
    <property type="evidence" value="ECO:0007669"/>
    <property type="project" value="InterPro"/>
</dbReference>
<organism evidence="1 2">
    <name type="scientific">Aureibaculum marinum</name>
    <dbReference type="NCBI Taxonomy" id="2487930"/>
    <lineage>
        <taxon>Bacteria</taxon>
        <taxon>Pseudomonadati</taxon>
        <taxon>Bacteroidota</taxon>
        <taxon>Flavobacteriia</taxon>
        <taxon>Flavobacteriales</taxon>
        <taxon>Flavobacteriaceae</taxon>
        <taxon>Aureibaculum</taxon>
    </lineage>
</organism>
<evidence type="ECO:0008006" key="3">
    <source>
        <dbReference type="Google" id="ProtNLM"/>
    </source>
</evidence>
<evidence type="ECO:0000313" key="2">
    <source>
        <dbReference type="Proteomes" id="UP000270856"/>
    </source>
</evidence>
<protein>
    <recommendedName>
        <fullName evidence="3">Aspartate racemase</fullName>
    </recommendedName>
</protein>
<dbReference type="Proteomes" id="UP000270856">
    <property type="component" value="Unassembled WGS sequence"/>
</dbReference>
<reference evidence="1 2" key="1">
    <citation type="submission" date="2018-11" db="EMBL/GenBank/DDBJ databases">
        <title>Aureibaculum marinum gen. nov., sp. nov., a member of the family Flavobacteriaceae isolated from the Bohai Sea.</title>
        <authorList>
            <person name="Ji X."/>
        </authorList>
    </citation>
    <scope>NUCLEOTIDE SEQUENCE [LARGE SCALE GENOMIC DNA]</scope>
    <source>
        <strain evidence="1 2">BH-SD17</strain>
    </source>
</reference>
<dbReference type="Gene3D" id="3.40.50.1860">
    <property type="match status" value="2"/>
</dbReference>
<sequence>MKKTNLAVFGLGSRSTLYYIKELNRLFNNQKKGYSTCPFILLNADFNTINSLLPNPSEKLDTITHHYIKEIEKLDIEQILVPNITLHETIDRLIIHKKIIHPIHLTASKLTQNKWTKIVLFGSLHSMTSTYIGSNFKLNGIEVTLPSKEDMFNIDEFRKQVYNETETIKTIKNYQSIISKYSKNYPVVLACTELSIFKTASNNVLDMAEIQITEAIKSIL</sequence>
<dbReference type="OrthoDB" id="9803739at2"/>
<name>A0A3N4NXY1_9FLAO</name>
<comment type="caution">
    <text evidence="1">The sequence shown here is derived from an EMBL/GenBank/DDBJ whole genome shotgun (WGS) entry which is preliminary data.</text>
</comment>
<gene>
    <name evidence="1" type="ORF">EGM88_04360</name>
</gene>
<dbReference type="AlphaFoldDB" id="A0A3N4NXY1"/>